<dbReference type="Pfam" id="PF01420">
    <property type="entry name" value="Methylase_S"/>
    <property type="match status" value="1"/>
</dbReference>
<dbReference type="GO" id="GO:0009307">
    <property type="term" value="P:DNA restriction-modification system"/>
    <property type="evidence" value="ECO:0007669"/>
    <property type="project" value="UniProtKB-KW"/>
</dbReference>
<dbReference type="EMBL" id="CP016428">
    <property type="protein sequence ID" value="ANV98962.1"/>
    <property type="molecule type" value="Genomic_DNA"/>
</dbReference>
<name>A0A1B1U8A2_9BRAD</name>
<comment type="similarity">
    <text evidence="1">Belongs to the type-I restriction system S methylase family.</text>
</comment>
<dbReference type="InterPro" id="IPR044946">
    <property type="entry name" value="Restrct_endonuc_typeI_TRD_sf"/>
</dbReference>
<dbReference type="InterPro" id="IPR000055">
    <property type="entry name" value="Restrct_endonuc_typeI_TRD"/>
</dbReference>
<dbReference type="Gene3D" id="3.90.220.20">
    <property type="entry name" value="DNA methylase specificity domains"/>
    <property type="match status" value="1"/>
</dbReference>
<evidence type="ECO:0000259" key="4">
    <source>
        <dbReference type="Pfam" id="PF01420"/>
    </source>
</evidence>
<protein>
    <recommendedName>
        <fullName evidence="4">Type I restriction modification DNA specificity domain-containing protein</fullName>
    </recommendedName>
</protein>
<dbReference type="AlphaFoldDB" id="A0A1B1U8A2"/>
<keyword evidence="2" id="KW-0680">Restriction system</keyword>
<proteinExistence type="inferred from homology"/>
<dbReference type="STRING" id="1274631.LMTR13_00905"/>
<sequence>MLTLVNGRAYKQDELLENGTPVVRIQNLNGGSNWYYSDLNLPDDKYCENGDLLFAWSATFGPYFWSGCRAIYHYHIWKVLPSPLLDKKYAFYLLQNITEKVKASGRGISMIHVTKSGMEAWEVDSGPEKLFDEERVAKLVTRIRAINDSAVA</sequence>
<keyword evidence="6" id="KW-1185">Reference proteome</keyword>
<evidence type="ECO:0000256" key="2">
    <source>
        <dbReference type="ARBA" id="ARBA00022747"/>
    </source>
</evidence>
<dbReference type="SUPFAM" id="SSF116734">
    <property type="entry name" value="DNA methylase specificity domain"/>
    <property type="match status" value="1"/>
</dbReference>
<reference evidence="5 6" key="1">
    <citation type="submission" date="2016-07" db="EMBL/GenBank/DDBJ databases">
        <title>Complete genome sequence of Bradyrhizobium icense LMTR 13T, a potential inoculant strain isolated from lima bean (Phaseolus lunatus) in Peru.</title>
        <authorList>
            <person name="Ormeno-Orrillo E."/>
            <person name="Duran D."/>
            <person name="Rogel M.A."/>
            <person name="Rey L."/>
            <person name="Imperial J."/>
            <person name="Ruiz-Argueso T."/>
            <person name="Martinez-Romero E."/>
        </authorList>
    </citation>
    <scope>NUCLEOTIDE SEQUENCE [LARGE SCALE GENOMIC DNA]</scope>
    <source>
        <strain evidence="5 6">LMTR 13</strain>
    </source>
</reference>
<dbReference type="GO" id="GO:0003677">
    <property type="term" value="F:DNA binding"/>
    <property type="evidence" value="ECO:0007669"/>
    <property type="project" value="UniProtKB-KW"/>
</dbReference>
<dbReference type="KEGG" id="bic:LMTR13_00905"/>
<dbReference type="REBASE" id="155520">
    <property type="entry name" value="S.BicMT13ORF900P"/>
</dbReference>
<organism evidence="5 6">
    <name type="scientific">Bradyrhizobium icense</name>
    <dbReference type="NCBI Taxonomy" id="1274631"/>
    <lineage>
        <taxon>Bacteria</taxon>
        <taxon>Pseudomonadati</taxon>
        <taxon>Pseudomonadota</taxon>
        <taxon>Alphaproteobacteria</taxon>
        <taxon>Hyphomicrobiales</taxon>
        <taxon>Nitrobacteraceae</taxon>
        <taxon>Bradyrhizobium</taxon>
    </lineage>
</organism>
<evidence type="ECO:0000256" key="1">
    <source>
        <dbReference type="ARBA" id="ARBA00010923"/>
    </source>
</evidence>
<accession>A0A1B1U8A2</accession>
<evidence type="ECO:0000313" key="5">
    <source>
        <dbReference type="EMBL" id="ANV98962.1"/>
    </source>
</evidence>
<feature type="domain" description="Type I restriction modification DNA specificity" evidence="4">
    <location>
        <begin position="3"/>
        <end position="120"/>
    </location>
</feature>
<evidence type="ECO:0000256" key="3">
    <source>
        <dbReference type="ARBA" id="ARBA00023125"/>
    </source>
</evidence>
<gene>
    <name evidence="5" type="ORF">LMTR13_00905</name>
</gene>
<dbReference type="Proteomes" id="UP000092839">
    <property type="component" value="Chromosome"/>
</dbReference>
<dbReference type="CDD" id="cd17254">
    <property type="entry name" value="RMtype1_S_FclI-TRD1-CR1_like"/>
    <property type="match status" value="1"/>
</dbReference>
<evidence type="ECO:0000313" key="6">
    <source>
        <dbReference type="Proteomes" id="UP000092839"/>
    </source>
</evidence>
<keyword evidence="3" id="KW-0238">DNA-binding</keyword>